<evidence type="ECO:0000256" key="1">
    <source>
        <dbReference type="ARBA" id="ARBA00004123"/>
    </source>
</evidence>
<feature type="compositionally biased region" description="Polar residues" evidence="7">
    <location>
        <begin position="1356"/>
        <end position="1365"/>
    </location>
</feature>
<feature type="compositionally biased region" description="Pro residues" evidence="7">
    <location>
        <begin position="1710"/>
        <end position="1719"/>
    </location>
</feature>
<feature type="compositionally biased region" description="Basic and acidic residues" evidence="7">
    <location>
        <begin position="1452"/>
        <end position="1470"/>
    </location>
</feature>
<proteinExistence type="predicted"/>
<dbReference type="SUPFAM" id="SSF49879">
    <property type="entry name" value="SMAD/FHA domain"/>
    <property type="match status" value="1"/>
</dbReference>
<feature type="region of interest" description="Disordered" evidence="7">
    <location>
        <begin position="718"/>
        <end position="766"/>
    </location>
</feature>
<feature type="compositionally biased region" description="Low complexity" evidence="7">
    <location>
        <begin position="433"/>
        <end position="451"/>
    </location>
</feature>
<feature type="compositionally biased region" description="Low complexity" evidence="7">
    <location>
        <begin position="557"/>
        <end position="578"/>
    </location>
</feature>
<dbReference type="InterPro" id="IPR000253">
    <property type="entry name" value="FHA_dom"/>
</dbReference>
<sequence length="1729" mass="185975">MPLHGKIVVIKRSGGDGTEFPLTATCLFGRKPDCDIRIQLPHVSKEHCKIDLNENKEVILTNLSSSNPTRVNGKALQQSERLKHGDVITIIDRSFRFEYPPAPTPKKRSSHGGKAETLKVLQDQVGDTVIVTKGEKRISEVSSDPHLKDGGNHDNIQRSLEKTLEMESSKDDDQLQTNQTNSPFGDLYQMIKKSLDVKTPRTSSISVVQTPSSRFCTPGPASVRKKPAAFTPQREDGKVCGTPMSVKKQAPLFKVPSADVDGSRAEEAGQEADKSGVPSPRRRNSGTPQRFTVSEAIEQISTQTPKSPKRRRSKEATPARPAAGKGQEEEPETAPKSENPRRLSPRNAEKAEKESKKRKSGELGTDLPTQPMKRKRVSFGTHLSPELFDKRLPPDSPLRKGATPRRSLSLFKTKQALLRRVSVIGLLKEQSPVKKSSPSPKKPPKTQSASPKTPPGQKLPKSKSPSPKPASPAKKSPKSRSSSPKAASPSTNKVGTPKASEQPKTEASRGSPKSKRRSSLAMSSPTSVTGATSDKTPSNSGIQTPTVQGRFSVSRISTPSPATEAAAEQEPAPTATPQLRLKRKSMKSASKKTPGVAKSAVKALQRRSGVSRASIKVMNSWVDIVKFGKSKAPVVLPTKKRITQKTAKKLVPKSQTPARKLAGHVSTGHAESPATIVVGRAHKRTVACPMGAAPRVVANTALFKKNMKMDEDLSGISEMFKTPANERKRRSLISESSSAKTPVSGQSTSVMEPSVLNTPEEPDEMMVSPLSAASTVKSRTYSSEAVQRLLDGDQESSFISDTPTVEAQSESSEQHPEDSRKTAVTTPKQKPDLPECLTGVRRIMKTPRQKAEPIEDLRGKLLKTPRQKAEQPECLTGVKRIMKTPRQKAEPIEDIRGKLLMTPKQKPEPQECLTGVKRIFKTPGRSELSEEGSDVAMELLQTPASASPPEDSAVKTPGSRMSPTVCLTDFRGQAAEDAVGTKRLLRTPKQKSQPVEEHFGLRRLMKSPRVKGNPPVEDFEGLQELMAEPEAELSCQLEPNKDEAPMHVNCGVQEAKVEADANEVVPDGTLEVPSECGNDEAWHGVEALPTESKVDGAGEVPAASEPSPQKKAARGRRANPVKAADRVEASEVPAAAAPLRARRGKKAEAAAPPAVRLRTRGANAGSTQSQDVEPAVKESLPQTSEAAPQPKRGRSAKKVPEAVPEPESQPQADEVPERAELKPRRGRKAKAAQQEESAEVPAADVAEDAGQVDGDQPVGTEEASDTAEVCVQAQDAGTETSSAIPQKRPTRGRRAKQVEPKEEEDKHQATNEPVAPAQVRGGRGRRAEAAAPPAVKQPARSRHAKSQESAPDHSAAETQAATEVSSEAAAPRAEAISVAPAEEVVSKPLRGRRAKATPCEPEKTLNAEPEQPSVGKPQRGRKAKPAAVEPNEEVEAKQLSVPPVRAKRGRHAKPEEEERDTASEEADKSNEQAVEPAEEVVTSKMVPPEKAEAPLGTSEQAPKPRRGGRKAKAEAEAVAPVEPTEPQDVGSTDKPKRGRKNTRVPEEPAEGPEQVLKPNRAKGIKTKAKEELPLSTPAKRSRQGAAPPPQETPEEATAEPAPVQPAARGRRGAKPSSAAGQDHPAEGSSEASAQDTTKSKRSVKWKSDLEEVHIPKATPVKAVRGRKQKTANQVDAESKATSEDAGRPEEDPLSDEAPPAKRGRRAARPADPPAEPPLPRTRRGRATKK</sequence>
<dbReference type="PANTHER" id="PTHR21603">
    <property type="entry name" value="ANTIGEN KI-67-LIKE PROTEIN"/>
    <property type="match status" value="1"/>
</dbReference>
<dbReference type="InterPro" id="IPR029334">
    <property type="entry name" value="PP1-bd"/>
</dbReference>
<feature type="compositionally biased region" description="Low complexity" evidence="7">
    <location>
        <begin position="1598"/>
        <end position="1607"/>
    </location>
</feature>
<dbReference type="GO" id="GO:0051983">
    <property type="term" value="P:regulation of chromosome segregation"/>
    <property type="evidence" value="ECO:0007669"/>
    <property type="project" value="TreeGrafter"/>
</dbReference>
<evidence type="ECO:0000256" key="7">
    <source>
        <dbReference type="SAM" id="MobiDB-lite"/>
    </source>
</evidence>
<dbReference type="InterPro" id="IPR008984">
    <property type="entry name" value="SMAD_FHA_dom_sf"/>
</dbReference>
<gene>
    <name evidence="9" type="ORF">MMEN_LOCUS9733</name>
</gene>
<feature type="compositionally biased region" description="Basic and acidic residues" evidence="7">
    <location>
        <begin position="261"/>
        <end position="274"/>
    </location>
</feature>
<feature type="compositionally biased region" description="Polar residues" evidence="7">
    <location>
        <begin position="520"/>
        <end position="556"/>
    </location>
</feature>
<keyword evidence="5" id="KW-0539">Nucleus</keyword>
<reference evidence="9" key="1">
    <citation type="submission" date="2021-05" db="EMBL/GenBank/DDBJ databases">
        <authorList>
            <person name="Tigano A."/>
        </authorList>
    </citation>
    <scope>NUCLEOTIDE SEQUENCE</scope>
</reference>
<dbReference type="OrthoDB" id="6288785at2759"/>
<dbReference type="PROSITE" id="PS50006">
    <property type="entry name" value="FHA_DOMAIN"/>
    <property type="match status" value="1"/>
</dbReference>
<evidence type="ECO:0000256" key="4">
    <source>
        <dbReference type="ARBA" id="ARBA00022843"/>
    </source>
</evidence>
<feature type="region of interest" description="Disordered" evidence="7">
    <location>
        <begin position="1059"/>
        <end position="1729"/>
    </location>
</feature>
<feature type="domain" description="FHA" evidence="8">
    <location>
        <begin position="26"/>
        <end position="76"/>
    </location>
</feature>
<feature type="compositionally biased region" description="Polar residues" evidence="7">
    <location>
        <begin position="733"/>
        <end position="757"/>
    </location>
</feature>
<evidence type="ECO:0000256" key="6">
    <source>
        <dbReference type="ARBA" id="ARBA00023306"/>
    </source>
</evidence>
<keyword evidence="10" id="KW-1185">Reference proteome</keyword>
<evidence type="ECO:0000256" key="3">
    <source>
        <dbReference type="ARBA" id="ARBA00022553"/>
    </source>
</evidence>
<feature type="compositionally biased region" description="Basic residues" evidence="7">
    <location>
        <begin position="580"/>
        <end position="590"/>
    </location>
</feature>
<dbReference type="GO" id="GO:0005634">
    <property type="term" value="C:nucleus"/>
    <property type="evidence" value="ECO:0007669"/>
    <property type="project" value="UniProtKB-SubCell"/>
</dbReference>
<feature type="region of interest" description="Disordered" evidence="7">
    <location>
        <begin position="647"/>
        <end position="669"/>
    </location>
</feature>
<dbReference type="GO" id="GO:0007088">
    <property type="term" value="P:regulation of mitotic nuclear division"/>
    <property type="evidence" value="ECO:0007669"/>
    <property type="project" value="TreeGrafter"/>
</dbReference>
<dbReference type="GO" id="GO:0005694">
    <property type="term" value="C:chromosome"/>
    <property type="evidence" value="ECO:0007669"/>
    <property type="project" value="TreeGrafter"/>
</dbReference>
<dbReference type="InterPro" id="IPR012568">
    <property type="entry name" value="KI67R"/>
</dbReference>
<keyword evidence="4" id="KW-0832">Ubl conjugation</keyword>
<keyword evidence="2" id="KW-1017">Isopeptide bond</keyword>
<feature type="region of interest" description="Disordered" evidence="7">
    <location>
        <begin position="789"/>
        <end position="834"/>
    </location>
</feature>
<feature type="compositionally biased region" description="Polar residues" evidence="7">
    <location>
        <begin position="1275"/>
        <end position="1284"/>
    </location>
</feature>
<evidence type="ECO:0000313" key="10">
    <source>
        <dbReference type="Proteomes" id="UP000677803"/>
    </source>
</evidence>
<evidence type="ECO:0000313" key="9">
    <source>
        <dbReference type="EMBL" id="CAG5908820.1"/>
    </source>
</evidence>
<dbReference type="CDD" id="cd22673">
    <property type="entry name" value="FHA_Ki67"/>
    <property type="match status" value="1"/>
</dbReference>
<comment type="subcellular location">
    <subcellularLocation>
        <location evidence="1">Nucleus</location>
    </subcellularLocation>
</comment>
<evidence type="ECO:0000259" key="8">
    <source>
        <dbReference type="PROSITE" id="PS50006"/>
    </source>
</evidence>
<feature type="compositionally biased region" description="Basic and acidic residues" evidence="7">
    <location>
        <begin position="1676"/>
        <end position="1690"/>
    </location>
</feature>
<protein>
    <submittedName>
        <fullName evidence="9">(Atlantic silverside) hypothetical protein</fullName>
    </submittedName>
</protein>
<dbReference type="Gene3D" id="2.60.200.20">
    <property type="match status" value="1"/>
</dbReference>
<dbReference type="SMART" id="SM00240">
    <property type="entry name" value="FHA"/>
    <property type="match status" value="1"/>
</dbReference>
<feature type="region of interest" description="Disordered" evidence="7">
    <location>
        <begin position="165"/>
        <end position="186"/>
    </location>
</feature>
<feature type="region of interest" description="Disordered" evidence="7">
    <location>
        <begin position="136"/>
        <end position="155"/>
    </location>
</feature>
<keyword evidence="3" id="KW-0597">Phosphoprotein</keyword>
<evidence type="ECO:0000256" key="5">
    <source>
        <dbReference type="ARBA" id="ARBA00023242"/>
    </source>
</evidence>
<dbReference type="Pfam" id="PF00498">
    <property type="entry name" value="FHA"/>
    <property type="match status" value="1"/>
</dbReference>
<evidence type="ECO:0000256" key="2">
    <source>
        <dbReference type="ARBA" id="ARBA00022499"/>
    </source>
</evidence>
<feature type="compositionally biased region" description="Basic and acidic residues" evidence="7">
    <location>
        <begin position="333"/>
        <end position="355"/>
    </location>
</feature>
<feature type="compositionally biased region" description="Low complexity" evidence="7">
    <location>
        <begin position="1231"/>
        <end position="1244"/>
    </location>
</feature>
<dbReference type="PANTHER" id="PTHR21603:SF17">
    <property type="entry name" value="PROLIFERATION MARKER PROTEIN KI-67"/>
    <property type="match status" value="1"/>
</dbReference>
<dbReference type="Proteomes" id="UP000677803">
    <property type="component" value="Unassembled WGS sequence"/>
</dbReference>
<feature type="compositionally biased region" description="Basic residues" evidence="7">
    <location>
        <begin position="1720"/>
        <end position="1729"/>
    </location>
</feature>
<keyword evidence="6" id="KW-0131">Cell cycle</keyword>
<feature type="compositionally biased region" description="Low complexity" evidence="7">
    <location>
        <begin position="1130"/>
        <end position="1139"/>
    </location>
</feature>
<name>A0A8S4AVN9_9TELE</name>
<accession>A0A8S4AVN9</accession>
<dbReference type="EMBL" id="CAJRST010010001">
    <property type="protein sequence ID" value="CAG5908820.1"/>
    <property type="molecule type" value="Genomic_DNA"/>
</dbReference>
<feature type="compositionally biased region" description="Polar residues" evidence="7">
    <location>
        <begin position="795"/>
        <end position="811"/>
    </location>
</feature>
<feature type="compositionally biased region" description="Basic and acidic residues" evidence="7">
    <location>
        <begin position="1296"/>
        <end position="1309"/>
    </location>
</feature>
<feature type="compositionally biased region" description="Basic and acidic residues" evidence="7">
    <location>
        <begin position="1645"/>
        <end position="1654"/>
    </location>
</feature>
<feature type="region of interest" description="Disordered" evidence="7">
    <location>
        <begin position="210"/>
        <end position="600"/>
    </location>
</feature>
<feature type="compositionally biased region" description="Low complexity" evidence="7">
    <location>
        <begin position="471"/>
        <end position="490"/>
    </location>
</feature>
<organism evidence="9 10">
    <name type="scientific">Menidia menidia</name>
    <name type="common">Atlantic silverside</name>
    <dbReference type="NCBI Taxonomy" id="238744"/>
    <lineage>
        <taxon>Eukaryota</taxon>
        <taxon>Metazoa</taxon>
        <taxon>Chordata</taxon>
        <taxon>Craniata</taxon>
        <taxon>Vertebrata</taxon>
        <taxon>Euteleostomi</taxon>
        <taxon>Actinopterygii</taxon>
        <taxon>Neopterygii</taxon>
        <taxon>Teleostei</taxon>
        <taxon>Neoteleostei</taxon>
        <taxon>Acanthomorphata</taxon>
        <taxon>Ovalentaria</taxon>
        <taxon>Atherinomorphae</taxon>
        <taxon>Atheriniformes</taxon>
        <taxon>Atherinopsidae</taxon>
        <taxon>Menidiinae</taxon>
        <taxon>Menidia</taxon>
    </lineage>
</organism>
<feature type="compositionally biased region" description="Basic and acidic residues" evidence="7">
    <location>
        <begin position="812"/>
        <end position="821"/>
    </location>
</feature>
<dbReference type="SMART" id="SM01295">
    <property type="entry name" value="K167R"/>
    <property type="match status" value="1"/>
</dbReference>
<comment type="caution">
    <text evidence="9">The sequence shown here is derived from an EMBL/GenBank/DDBJ whole genome shotgun (WGS) entry which is preliminary data.</text>
</comment>
<dbReference type="Pfam" id="PF15276">
    <property type="entry name" value="PP1_bind"/>
    <property type="match status" value="1"/>
</dbReference>
<feature type="compositionally biased region" description="Low complexity" evidence="7">
    <location>
        <begin position="1329"/>
        <end position="1338"/>
    </location>
</feature>